<dbReference type="InterPro" id="IPR046342">
    <property type="entry name" value="CBS_dom_sf"/>
</dbReference>
<dbReference type="EMBL" id="PSNW01000006">
    <property type="protein sequence ID" value="PPE73616.1"/>
    <property type="molecule type" value="Genomic_DNA"/>
</dbReference>
<dbReference type="OrthoDB" id="9794094at2"/>
<sequence length="149" mass="16093">MKVSQCMSPDVCVAMPDMSLRDAATLMADIDAGALPVRQGDRLVGMITDRDIAIRGIAAGLGPDARVNQAMSTEVKYCYEDEDAEHVARNMGDIQVRRLPVLNRDKRLVGIVALADLACSATDRENLGCALGDISRDSSLHSQTLPRTH</sequence>
<evidence type="ECO:0000313" key="5">
    <source>
        <dbReference type="Proteomes" id="UP000238220"/>
    </source>
</evidence>
<dbReference type="RefSeq" id="WP_104230678.1">
    <property type="nucleotide sequence ID" value="NZ_PSNW01000006.1"/>
</dbReference>
<evidence type="ECO:0000256" key="2">
    <source>
        <dbReference type="PROSITE-ProRule" id="PRU00703"/>
    </source>
</evidence>
<dbReference type="PROSITE" id="PS51371">
    <property type="entry name" value="CBS"/>
    <property type="match status" value="2"/>
</dbReference>
<organism evidence="4 5">
    <name type="scientific">Solimonas fluminis</name>
    <dbReference type="NCBI Taxonomy" id="2086571"/>
    <lineage>
        <taxon>Bacteria</taxon>
        <taxon>Pseudomonadati</taxon>
        <taxon>Pseudomonadota</taxon>
        <taxon>Gammaproteobacteria</taxon>
        <taxon>Nevskiales</taxon>
        <taxon>Nevskiaceae</taxon>
        <taxon>Solimonas</taxon>
    </lineage>
</organism>
<dbReference type="PANTHER" id="PTHR43080">
    <property type="entry name" value="CBS DOMAIN-CONTAINING PROTEIN CBSX3, MITOCHONDRIAL"/>
    <property type="match status" value="1"/>
</dbReference>
<protein>
    <submittedName>
        <fullName evidence="4">CBS domain-containing protein</fullName>
    </submittedName>
</protein>
<evidence type="ECO:0000313" key="4">
    <source>
        <dbReference type="EMBL" id="PPE73616.1"/>
    </source>
</evidence>
<feature type="domain" description="CBS" evidence="3">
    <location>
        <begin position="71"/>
        <end position="131"/>
    </location>
</feature>
<accession>A0A2S5TF60</accession>
<comment type="caution">
    <text evidence="4">The sequence shown here is derived from an EMBL/GenBank/DDBJ whole genome shotgun (WGS) entry which is preliminary data.</text>
</comment>
<feature type="domain" description="CBS" evidence="3">
    <location>
        <begin position="7"/>
        <end position="65"/>
    </location>
</feature>
<dbReference type="InterPro" id="IPR000644">
    <property type="entry name" value="CBS_dom"/>
</dbReference>
<keyword evidence="5" id="KW-1185">Reference proteome</keyword>
<dbReference type="CDD" id="cd04622">
    <property type="entry name" value="CBS_pair_HRP1_like"/>
    <property type="match status" value="1"/>
</dbReference>
<dbReference type="AlphaFoldDB" id="A0A2S5TF60"/>
<dbReference type="Pfam" id="PF00571">
    <property type="entry name" value="CBS"/>
    <property type="match status" value="2"/>
</dbReference>
<dbReference type="SUPFAM" id="SSF54631">
    <property type="entry name" value="CBS-domain pair"/>
    <property type="match status" value="1"/>
</dbReference>
<dbReference type="Gene3D" id="3.10.580.10">
    <property type="entry name" value="CBS-domain"/>
    <property type="match status" value="1"/>
</dbReference>
<dbReference type="Proteomes" id="UP000238220">
    <property type="component" value="Unassembled WGS sequence"/>
</dbReference>
<dbReference type="PANTHER" id="PTHR43080:SF2">
    <property type="entry name" value="CBS DOMAIN-CONTAINING PROTEIN"/>
    <property type="match status" value="1"/>
</dbReference>
<evidence type="ECO:0000256" key="1">
    <source>
        <dbReference type="ARBA" id="ARBA00023122"/>
    </source>
</evidence>
<evidence type="ECO:0000259" key="3">
    <source>
        <dbReference type="PROSITE" id="PS51371"/>
    </source>
</evidence>
<dbReference type="InterPro" id="IPR051257">
    <property type="entry name" value="Diverse_CBS-Domain"/>
</dbReference>
<dbReference type="SMART" id="SM00116">
    <property type="entry name" value="CBS"/>
    <property type="match status" value="2"/>
</dbReference>
<reference evidence="4 5" key="1">
    <citation type="submission" date="2018-02" db="EMBL/GenBank/DDBJ databases">
        <title>Genome sequencing of Solimonas sp. HR-BB.</title>
        <authorList>
            <person name="Lee Y."/>
            <person name="Jeon C.O."/>
        </authorList>
    </citation>
    <scope>NUCLEOTIDE SEQUENCE [LARGE SCALE GENOMIC DNA]</scope>
    <source>
        <strain evidence="4 5">HR-BB</strain>
    </source>
</reference>
<name>A0A2S5TF60_9GAMM</name>
<gene>
    <name evidence="4" type="ORF">C3942_12510</name>
</gene>
<keyword evidence="1 2" id="KW-0129">CBS domain</keyword>
<proteinExistence type="predicted"/>